<keyword evidence="2" id="KW-1185">Reference proteome</keyword>
<organism evidence="1 2">
    <name type="scientific">Trichonephila inaurata madagascariensis</name>
    <dbReference type="NCBI Taxonomy" id="2747483"/>
    <lineage>
        <taxon>Eukaryota</taxon>
        <taxon>Metazoa</taxon>
        <taxon>Ecdysozoa</taxon>
        <taxon>Arthropoda</taxon>
        <taxon>Chelicerata</taxon>
        <taxon>Arachnida</taxon>
        <taxon>Araneae</taxon>
        <taxon>Araneomorphae</taxon>
        <taxon>Entelegynae</taxon>
        <taxon>Araneoidea</taxon>
        <taxon>Nephilidae</taxon>
        <taxon>Trichonephila</taxon>
        <taxon>Trichonephila inaurata</taxon>
    </lineage>
</organism>
<dbReference type="EMBL" id="BMAV01020283">
    <property type="protein sequence ID" value="GFY73693.1"/>
    <property type="molecule type" value="Genomic_DNA"/>
</dbReference>
<name>A0A8X6YMT6_9ARAC</name>
<reference evidence="1" key="1">
    <citation type="submission" date="2020-08" db="EMBL/GenBank/DDBJ databases">
        <title>Multicomponent nature underlies the extraordinary mechanical properties of spider dragline silk.</title>
        <authorList>
            <person name="Kono N."/>
            <person name="Nakamura H."/>
            <person name="Mori M."/>
            <person name="Yoshida Y."/>
            <person name="Ohtoshi R."/>
            <person name="Malay A.D."/>
            <person name="Moran D.A.P."/>
            <person name="Tomita M."/>
            <person name="Numata K."/>
            <person name="Arakawa K."/>
        </authorList>
    </citation>
    <scope>NUCLEOTIDE SEQUENCE</scope>
</reference>
<evidence type="ECO:0000313" key="1">
    <source>
        <dbReference type="EMBL" id="GFY73693.1"/>
    </source>
</evidence>
<proteinExistence type="predicted"/>
<dbReference type="AlphaFoldDB" id="A0A8X6YMT6"/>
<dbReference type="Proteomes" id="UP000886998">
    <property type="component" value="Unassembled WGS sequence"/>
</dbReference>
<accession>A0A8X6YMT6</accession>
<comment type="caution">
    <text evidence="1">The sequence shown here is derived from an EMBL/GenBank/DDBJ whole genome shotgun (WGS) entry which is preliminary data.</text>
</comment>
<gene>
    <name evidence="1" type="ORF">TNIN_131141</name>
</gene>
<protein>
    <submittedName>
        <fullName evidence="1">Uncharacterized protein</fullName>
    </submittedName>
</protein>
<sequence>MEIFFTSFGAYLAVHSTFGVRSKSWFLNLSTSAHTVALLFLRLSVAFKRSQIVRLMEILNKFRNDIQKNNFKRRKYDHPHIVLFRNTVSEHDTILSHLQHVRKIVETDDLRNSPQSADGNVSRNHRKKYVAHHKGDESLPIDRRCAVPRYVSYVRTRIYKLLECSYHHRFKFRPHGGCLEDDCLHYCICLDNRLFFPPHVQRFEASRCLQPVEEPQARYNQRMHSQANLFVRSCLAPSVIS</sequence>
<evidence type="ECO:0000313" key="2">
    <source>
        <dbReference type="Proteomes" id="UP000886998"/>
    </source>
</evidence>